<keyword evidence="3" id="KW-1185">Reference proteome</keyword>
<evidence type="ECO:0000313" key="2">
    <source>
        <dbReference type="EMBL" id="RMI36463.1"/>
    </source>
</evidence>
<comment type="caution">
    <text evidence="2">The sequence shown here is derived from an EMBL/GenBank/DDBJ whole genome shotgun (WGS) entry which is preliminary data.</text>
</comment>
<feature type="chain" id="PRO_5038948944" evidence="1">
    <location>
        <begin position="28"/>
        <end position="455"/>
    </location>
</feature>
<dbReference type="InterPro" id="IPR006059">
    <property type="entry name" value="SBP"/>
</dbReference>
<name>A0A3M2LIV3_9ACTN</name>
<dbReference type="EMBL" id="RFFJ01000142">
    <property type="protein sequence ID" value="RMI36463.1"/>
    <property type="molecule type" value="Genomic_DNA"/>
</dbReference>
<dbReference type="Gene3D" id="3.40.190.10">
    <property type="entry name" value="Periplasmic binding protein-like II"/>
    <property type="match status" value="1"/>
</dbReference>
<dbReference type="SUPFAM" id="SSF53850">
    <property type="entry name" value="Periplasmic binding protein-like II"/>
    <property type="match status" value="1"/>
</dbReference>
<keyword evidence="1" id="KW-0732">Signal</keyword>
<reference evidence="2 3" key="1">
    <citation type="submission" date="2018-10" db="EMBL/GenBank/DDBJ databases">
        <title>Isolation, diversity and antifungal activity of actinobacteria from wheat.</title>
        <authorList>
            <person name="Han C."/>
        </authorList>
    </citation>
    <scope>NUCLEOTIDE SEQUENCE [LARGE SCALE GENOMIC DNA]</scope>
    <source>
        <strain evidence="2 3">NEAU-YY642</strain>
    </source>
</reference>
<organism evidence="2 3">
    <name type="scientific">Streptomyces triticirhizae</name>
    <dbReference type="NCBI Taxonomy" id="2483353"/>
    <lineage>
        <taxon>Bacteria</taxon>
        <taxon>Bacillati</taxon>
        <taxon>Actinomycetota</taxon>
        <taxon>Actinomycetes</taxon>
        <taxon>Kitasatosporales</taxon>
        <taxon>Streptomycetaceae</taxon>
        <taxon>Streptomyces</taxon>
    </lineage>
</organism>
<dbReference type="AlphaFoldDB" id="A0A3M2LIV3"/>
<evidence type="ECO:0000256" key="1">
    <source>
        <dbReference type="SAM" id="SignalP"/>
    </source>
</evidence>
<gene>
    <name evidence="2" type="ORF">EBN88_21455</name>
</gene>
<protein>
    <submittedName>
        <fullName evidence="2">Extracellular solute-binding protein</fullName>
    </submittedName>
</protein>
<dbReference type="Pfam" id="PF01547">
    <property type="entry name" value="SBP_bac_1"/>
    <property type="match status" value="1"/>
</dbReference>
<sequence length="455" mass="49833">MTRRAYRRTRRCLATTAVLALTLAACSSDGEGGGEDGKVTLHINGQPPNTDERELRVFLAEIEAFEAEHPDIDIVPHEGFMDPETFNTRVAGGDLEDVFYVYFTDPAGIIEQGYAADITDYLADVPHLDQIRPELHEAFQDEEGRQYGIPTANYSMGLLYNRDLFEQAGLDPNAPPTTWEEVRAASAAIAELGGGVTGYGECATENTGGWHLTTEIYSVGGAVAEPEGDGWRAAFNTPETVRLLENLRAMRWEDNSMGSDQMRSCEDVMVQMGAGQLGMYVAAPDNLPTLVRQYDGTYENLGLAPIPDQGGTLLGGEGYMINAGASEEEIEAALTWLQWRFVNPDEIERRIEEAAADELPVGLPMPPTPDIWVEGEIRDSVEALKEQHANVPVEHVRTFMEAAPTVEGHIEPPRAQEVYAILDNVMQGVLTDEGADIQGLLDRAEDDVNRVYGAS</sequence>
<dbReference type="Proteomes" id="UP000278673">
    <property type="component" value="Unassembled WGS sequence"/>
</dbReference>
<dbReference type="PANTHER" id="PTHR43649">
    <property type="entry name" value="ARABINOSE-BINDING PROTEIN-RELATED"/>
    <property type="match status" value="1"/>
</dbReference>
<dbReference type="PANTHER" id="PTHR43649:SF16">
    <property type="entry name" value="SUGAR-BINDING LIPOPROTEIN"/>
    <property type="match status" value="1"/>
</dbReference>
<accession>A0A3M2LIV3</accession>
<dbReference type="RefSeq" id="WP_122185547.1">
    <property type="nucleotide sequence ID" value="NZ_RFFJ01000142.1"/>
</dbReference>
<dbReference type="InterPro" id="IPR050490">
    <property type="entry name" value="Bact_solute-bd_prot1"/>
</dbReference>
<evidence type="ECO:0000313" key="3">
    <source>
        <dbReference type="Proteomes" id="UP000278673"/>
    </source>
</evidence>
<dbReference type="PROSITE" id="PS51257">
    <property type="entry name" value="PROKAR_LIPOPROTEIN"/>
    <property type="match status" value="1"/>
</dbReference>
<proteinExistence type="predicted"/>
<feature type="signal peptide" evidence="1">
    <location>
        <begin position="1"/>
        <end position="27"/>
    </location>
</feature>